<evidence type="ECO:0000313" key="1">
    <source>
        <dbReference type="EMBL" id="QFQ12132.1"/>
    </source>
</evidence>
<dbReference type="RefSeq" id="WP_111898573.1">
    <property type="nucleotide sequence ID" value="NZ_CP033459.1"/>
</dbReference>
<proteinExistence type="predicted"/>
<reference evidence="1 2" key="1">
    <citation type="submission" date="2018-11" db="EMBL/GenBank/DDBJ databases">
        <authorList>
            <person name="Na S.W."/>
            <person name="Baik M."/>
        </authorList>
    </citation>
    <scope>NUCLEOTIDE SEQUENCE [LARGE SCALE GENOMIC DNA]</scope>
    <source>
        <strain evidence="1 2">E39</strain>
    </source>
</reference>
<dbReference type="SUPFAM" id="SSF51306">
    <property type="entry name" value="LexA/Signal peptidase"/>
    <property type="match status" value="1"/>
</dbReference>
<organism evidence="1 2">
    <name type="scientific">Pseudoprevotella muciniphila</name>
    <dbReference type="NCBI Taxonomy" id="2133944"/>
    <lineage>
        <taxon>Bacteria</taxon>
        <taxon>Pseudomonadati</taxon>
        <taxon>Bacteroidota</taxon>
        <taxon>Bacteroidia</taxon>
        <taxon>Bacteroidales</taxon>
        <taxon>Prevotellaceae</taxon>
        <taxon>Pseudoprevotella</taxon>
    </lineage>
</organism>
<sequence>MKSVLVDNDIFIPEIKRLIDEGKTVTFTVRGYSMRVFVEHDRDKVLLEPADHLETGDVILARARFIGRDGRPIIRNGEEVRKYVLHRLIKRDGDDLVLKGDGNLFGVETCCTSDVVGKVRGFYRKGRKTPDLVTGRKWRTYSYIWLKLTFMRRYLLAFYRRVWLKVFPVKYKKEKNNNQKQ</sequence>
<evidence type="ECO:0000313" key="2">
    <source>
        <dbReference type="Proteomes" id="UP000249375"/>
    </source>
</evidence>
<accession>A0A5P8E5B4</accession>
<dbReference type="InterPro" id="IPR036286">
    <property type="entry name" value="LexA/Signal_pep-like_sf"/>
</dbReference>
<gene>
    <name evidence="1" type="ORF">C7Y71_003350</name>
</gene>
<keyword evidence="2" id="KW-1185">Reference proteome</keyword>
<dbReference type="Proteomes" id="UP000249375">
    <property type="component" value="Chromosome"/>
</dbReference>
<name>A0A5P8E5B4_9BACT</name>
<protein>
    <submittedName>
        <fullName evidence="1">Peptidase S41</fullName>
    </submittedName>
</protein>
<dbReference type="AlphaFoldDB" id="A0A5P8E5B4"/>
<dbReference type="KEGG" id="alq:C7Y71_003350"/>
<dbReference type="OrthoDB" id="9795228at2"/>
<dbReference type="EMBL" id="CP033459">
    <property type="protein sequence ID" value="QFQ12132.1"/>
    <property type="molecule type" value="Genomic_DNA"/>
</dbReference>